<keyword evidence="3" id="KW-0175">Coiled coil</keyword>
<dbReference type="InterPro" id="IPR041569">
    <property type="entry name" value="AAA_lid_3"/>
</dbReference>
<dbReference type="PROSITE" id="PS00674">
    <property type="entry name" value="AAA"/>
    <property type="match status" value="1"/>
</dbReference>
<protein>
    <submittedName>
        <fullName evidence="7">ATPase family associated with various cellular activities (AAA)</fullName>
    </submittedName>
</protein>
<keyword evidence="8" id="KW-1185">Reference proteome</keyword>
<dbReference type="Pfam" id="PF17862">
    <property type="entry name" value="AAA_lid_3"/>
    <property type="match status" value="1"/>
</dbReference>
<accession>A0A1H1GG68</accession>
<feature type="compositionally biased region" description="Low complexity" evidence="5">
    <location>
        <begin position="66"/>
        <end position="76"/>
    </location>
</feature>
<dbReference type="InterPro" id="IPR003960">
    <property type="entry name" value="ATPase_AAA_CS"/>
</dbReference>
<reference evidence="8" key="1">
    <citation type="submission" date="2016-10" db="EMBL/GenBank/DDBJ databases">
        <authorList>
            <person name="Varghese N."/>
            <person name="Submissions S."/>
        </authorList>
    </citation>
    <scope>NUCLEOTIDE SEQUENCE [LARGE SCALE GENOMIC DNA]</scope>
    <source>
        <strain evidence="8">DSM 44142</strain>
    </source>
</reference>
<feature type="domain" description="AAA+ ATPase" evidence="6">
    <location>
        <begin position="168"/>
        <end position="306"/>
    </location>
</feature>
<evidence type="ECO:0000256" key="4">
    <source>
        <dbReference type="RuleBase" id="RU003651"/>
    </source>
</evidence>
<dbReference type="InterPro" id="IPR027417">
    <property type="entry name" value="P-loop_NTPase"/>
</dbReference>
<dbReference type="OrthoDB" id="9809379at2"/>
<sequence>MSQDPVVQALTTAIAASPELPELRERLIEVLIERSDTAQAVTECAQALAAFPGDERFVALLTRATSAAPAPTTSTPPQSPPPTSAPRSGDSFDWERAETELGETLPPPFVGGDEADGAATEHAHIEIERTPLRLSEVAGMAEVKQRLETTLFAPLRNPEVAKAFDLTARGGLLLYGPPGCGKTFLARAIAGELGASFIQVGISEVMSRWLGESERALHSIFEAARRNAPTVLFFDELDALGHRRSAMSGDNGLRPLVNQLLADTDSATATNDDVFILGATNHPWDVDPALRRPGRFDATVFVPLPDGPARAGILSHHLSSRPIAGIDLASAARRTEGFSGADIAGVCATATRAALRDSVAAGTVRPITMRDLDTAIAETRPSTDEWFTTARGVVDFGNADGTYDELAAYLRRRKRR</sequence>
<evidence type="ECO:0000256" key="2">
    <source>
        <dbReference type="ARBA" id="ARBA00022840"/>
    </source>
</evidence>
<gene>
    <name evidence="7" type="ORF">SAMN04489765_3320</name>
</gene>
<evidence type="ECO:0000256" key="5">
    <source>
        <dbReference type="SAM" id="MobiDB-lite"/>
    </source>
</evidence>
<evidence type="ECO:0000259" key="6">
    <source>
        <dbReference type="SMART" id="SM00382"/>
    </source>
</evidence>
<dbReference type="Gene3D" id="3.40.50.300">
    <property type="entry name" value="P-loop containing nucleotide triphosphate hydrolases"/>
    <property type="match status" value="1"/>
</dbReference>
<proteinExistence type="inferred from homology"/>
<dbReference type="GO" id="GO:0005524">
    <property type="term" value="F:ATP binding"/>
    <property type="evidence" value="ECO:0007669"/>
    <property type="project" value="UniProtKB-KW"/>
</dbReference>
<dbReference type="GO" id="GO:0016887">
    <property type="term" value="F:ATP hydrolysis activity"/>
    <property type="evidence" value="ECO:0007669"/>
    <property type="project" value="InterPro"/>
</dbReference>
<dbReference type="Proteomes" id="UP000183053">
    <property type="component" value="Unassembled WGS sequence"/>
</dbReference>
<name>A0A1H1GG68_9ACTN</name>
<dbReference type="Gene3D" id="1.25.40.10">
    <property type="entry name" value="Tetratricopeptide repeat domain"/>
    <property type="match status" value="1"/>
</dbReference>
<feature type="region of interest" description="Disordered" evidence="5">
    <location>
        <begin position="66"/>
        <end position="91"/>
    </location>
</feature>
<dbReference type="SMART" id="SM00382">
    <property type="entry name" value="AAA"/>
    <property type="match status" value="1"/>
</dbReference>
<evidence type="ECO:0000313" key="8">
    <source>
        <dbReference type="Proteomes" id="UP000183053"/>
    </source>
</evidence>
<evidence type="ECO:0000256" key="3">
    <source>
        <dbReference type="ARBA" id="ARBA00023054"/>
    </source>
</evidence>
<dbReference type="InterPro" id="IPR003593">
    <property type="entry name" value="AAA+_ATPase"/>
</dbReference>
<evidence type="ECO:0000256" key="1">
    <source>
        <dbReference type="ARBA" id="ARBA00022741"/>
    </source>
</evidence>
<comment type="similarity">
    <text evidence="4">Belongs to the AAA ATPase family.</text>
</comment>
<dbReference type="SUPFAM" id="SSF48452">
    <property type="entry name" value="TPR-like"/>
    <property type="match status" value="1"/>
</dbReference>
<dbReference type="PANTHER" id="PTHR23077">
    <property type="entry name" value="AAA-FAMILY ATPASE"/>
    <property type="match status" value="1"/>
</dbReference>
<dbReference type="InterPro" id="IPR011990">
    <property type="entry name" value="TPR-like_helical_dom_sf"/>
</dbReference>
<dbReference type="AlphaFoldDB" id="A0A1H1GG68"/>
<dbReference type="Gene3D" id="1.10.8.60">
    <property type="match status" value="1"/>
</dbReference>
<organism evidence="7 8">
    <name type="scientific">Tsukamurella pulmonis</name>
    <dbReference type="NCBI Taxonomy" id="47312"/>
    <lineage>
        <taxon>Bacteria</taxon>
        <taxon>Bacillati</taxon>
        <taxon>Actinomycetota</taxon>
        <taxon>Actinomycetes</taxon>
        <taxon>Mycobacteriales</taxon>
        <taxon>Tsukamurellaceae</taxon>
        <taxon>Tsukamurella</taxon>
    </lineage>
</organism>
<dbReference type="STRING" id="47312.SAMN04489765_3320"/>
<dbReference type="SUPFAM" id="SSF52540">
    <property type="entry name" value="P-loop containing nucleoside triphosphate hydrolases"/>
    <property type="match status" value="1"/>
</dbReference>
<dbReference type="EMBL" id="FNLF01000002">
    <property type="protein sequence ID" value="SDR12214.1"/>
    <property type="molecule type" value="Genomic_DNA"/>
</dbReference>
<dbReference type="Pfam" id="PF00004">
    <property type="entry name" value="AAA"/>
    <property type="match status" value="1"/>
</dbReference>
<dbReference type="PANTHER" id="PTHR23077:SF171">
    <property type="entry name" value="NUCLEAR VALOSIN-CONTAINING PROTEIN-LIKE"/>
    <property type="match status" value="1"/>
</dbReference>
<dbReference type="InterPro" id="IPR003959">
    <property type="entry name" value="ATPase_AAA_core"/>
</dbReference>
<dbReference type="RefSeq" id="WP_068567810.1">
    <property type="nucleotide sequence ID" value="NZ_FNLF01000002.1"/>
</dbReference>
<keyword evidence="1 4" id="KW-0547">Nucleotide-binding</keyword>
<dbReference type="FunFam" id="3.40.50.300:FF:001025">
    <property type="entry name" value="ATPase family, AAA domain-containing 2B"/>
    <property type="match status" value="1"/>
</dbReference>
<keyword evidence="2 4" id="KW-0067">ATP-binding</keyword>
<dbReference type="InterPro" id="IPR050168">
    <property type="entry name" value="AAA_ATPase_domain"/>
</dbReference>
<evidence type="ECO:0000313" key="7">
    <source>
        <dbReference type="EMBL" id="SDR12214.1"/>
    </source>
</evidence>